<reference evidence="2" key="1">
    <citation type="submission" date="2019-04" db="EMBL/GenBank/DDBJ databases">
        <title>Sequencing of skin fungus with MAO and IRED activity.</title>
        <authorList>
            <person name="Marsaioli A.J."/>
            <person name="Bonatto J.M.C."/>
            <person name="Reis Junior O."/>
        </authorList>
    </citation>
    <scope>NUCLEOTIDE SEQUENCE</scope>
    <source>
        <strain evidence="2">30M1</strain>
    </source>
</reference>
<keyword evidence="3" id="KW-1185">Reference proteome</keyword>
<accession>A0A9P4WAW7</accession>
<dbReference type="EMBL" id="SWKU01000002">
    <property type="protein sequence ID" value="KAF3009755.1"/>
    <property type="molecule type" value="Genomic_DNA"/>
</dbReference>
<proteinExistence type="predicted"/>
<evidence type="ECO:0000313" key="2">
    <source>
        <dbReference type="EMBL" id="KAF3009755.1"/>
    </source>
</evidence>
<evidence type="ECO:0000313" key="3">
    <source>
        <dbReference type="Proteomes" id="UP000801428"/>
    </source>
</evidence>
<dbReference type="OrthoDB" id="1431934at2759"/>
<dbReference type="Gene3D" id="1.10.510.10">
    <property type="entry name" value="Transferase(Phosphotransferase) domain 1"/>
    <property type="match status" value="1"/>
</dbReference>
<evidence type="ECO:0000259" key="1">
    <source>
        <dbReference type="PROSITE" id="PS50011"/>
    </source>
</evidence>
<dbReference type="InterPro" id="IPR053083">
    <property type="entry name" value="TF_kinase-domain_protein"/>
</dbReference>
<dbReference type="GO" id="GO:0005524">
    <property type="term" value="F:ATP binding"/>
    <property type="evidence" value="ECO:0007669"/>
    <property type="project" value="InterPro"/>
</dbReference>
<protein>
    <recommendedName>
        <fullName evidence="1">Protein kinase domain-containing protein</fullName>
    </recommendedName>
</protein>
<dbReference type="PROSITE" id="PS50011">
    <property type="entry name" value="PROTEIN_KINASE_DOM"/>
    <property type="match status" value="1"/>
</dbReference>
<name>A0A9P4WAW7_CURKU</name>
<dbReference type="Proteomes" id="UP000801428">
    <property type="component" value="Unassembled WGS sequence"/>
</dbReference>
<dbReference type="PANTHER" id="PTHR44305:SF24">
    <property type="entry name" value="TYROSINE-PROTEIN KINASE C03B1.5-RELATED"/>
    <property type="match status" value="1"/>
</dbReference>
<dbReference type="SMART" id="SM00220">
    <property type="entry name" value="S_TKc"/>
    <property type="match status" value="1"/>
</dbReference>
<dbReference type="PANTHER" id="PTHR44305">
    <property type="entry name" value="SI:DKEY-192D15.2-RELATED"/>
    <property type="match status" value="1"/>
</dbReference>
<dbReference type="InterPro" id="IPR000719">
    <property type="entry name" value="Prot_kinase_dom"/>
</dbReference>
<sequence length="616" mass="70147">MPVKQPPFTTDKTYFAHDVRNWIAAHPSVPPWTTDQINNTIDTLWFADRQLQIRPQYRAHMQDAANNMNLANLIPGAMAIPQNPYTEGEKNHAKRYRTLPQPAAGVAAPAAPVAQIAPAMALGAITAVGVAPAAPPVASQAAPSAASGLAPSLYWYPFDFHPRLPWDDESDIPELPNFEGVRRPSEAPRECDEFLRSGILRHQEDDADWRGQKVLGFGNFGVAGLWVQLDAQNNVIEQIVAKDCNPWTREKWRDPVHWRDRLPREIANHRRIDRRRSQNSNREMAYRNLVEHRGYRLMMRKRRYRLYLKYYSGGHLEKALQPVFEDWVLGKGQEWDFDDPNCFDDLNQIPEELIWHVFQSLVRACLFLQYGTSDPAVTAPEPDWRPITHADITMGNIFIEPRDPSDDFDLSNVVLADYGESFFPLEIPPRNADEPLYPSDNPVDYVHECSSTRRPYEQHFAREDENGILIPINEKTDVWMIGAVIWRLLSYNTDDRGPVREDLEAEVEVVEVDENGQPTRQLKDVPIKVPISMGDSTDVLTEAAMLPSVSEFFPMAANWTAELKRLVRECLNYGPGDRLTLHQLNEDIEAHLASNPVLQEGPELLDTAGERMEGIE</sequence>
<organism evidence="2 3">
    <name type="scientific">Curvularia kusanoi</name>
    <name type="common">Cochliobolus kusanoi</name>
    <dbReference type="NCBI Taxonomy" id="90978"/>
    <lineage>
        <taxon>Eukaryota</taxon>
        <taxon>Fungi</taxon>
        <taxon>Dikarya</taxon>
        <taxon>Ascomycota</taxon>
        <taxon>Pezizomycotina</taxon>
        <taxon>Dothideomycetes</taxon>
        <taxon>Pleosporomycetidae</taxon>
        <taxon>Pleosporales</taxon>
        <taxon>Pleosporineae</taxon>
        <taxon>Pleosporaceae</taxon>
        <taxon>Curvularia</taxon>
    </lineage>
</organism>
<dbReference type="SUPFAM" id="SSF56112">
    <property type="entry name" value="Protein kinase-like (PK-like)"/>
    <property type="match status" value="1"/>
</dbReference>
<comment type="caution">
    <text evidence="2">The sequence shown here is derived from an EMBL/GenBank/DDBJ whole genome shotgun (WGS) entry which is preliminary data.</text>
</comment>
<feature type="domain" description="Protein kinase" evidence="1">
    <location>
        <begin position="209"/>
        <end position="598"/>
    </location>
</feature>
<dbReference type="AlphaFoldDB" id="A0A9P4WAW7"/>
<dbReference type="GO" id="GO:0004672">
    <property type="term" value="F:protein kinase activity"/>
    <property type="evidence" value="ECO:0007669"/>
    <property type="project" value="InterPro"/>
</dbReference>
<dbReference type="InterPro" id="IPR011009">
    <property type="entry name" value="Kinase-like_dom_sf"/>
</dbReference>
<gene>
    <name evidence="2" type="ORF">E8E13_009505</name>
</gene>